<evidence type="ECO:0000313" key="3">
    <source>
        <dbReference type="Proteomes" id="UP000299102"/>
    </source>
</evidence>
<gene>
    <name evidence="2" type="ORF">EVAR_89812_1</name>
</gene>
<dbReference type="Proteomes" id="UP000299102">
    <property type="component" value="Unassembled WGS sequence"/>
</dbReference>
<feature type="region of interest" description="Disordered" evidence="1">
    <location>
        <begin position="67"/>
        <end position="89"/>
    </location>
</feature>
<evidence type="ECO:0000256" key="1">
    <source>
        <dbReference type="SAM" id="MobiDB-lite"/>
    </source>
</evidence>
<protein>
    <submittedName>
        <fullName evidence="2">Uncharacterized protein</fullName>
    </submittedName>
</protein>
<dbReference type="EMBL" id="BGZK01001236">
    <property type="protein sequence ID" value="GBP75110.1"/>
    <property type="molecule type" value="Genomic_DNA"/>
</dbReference>
<keyword evidence="3" id="KW-1185">Reference proteome</keyword>
<accession>A0A4C1YJ86</accession>
<dbReference type="AlphaFoldDB" id="A0A4C1YJ86"/>
<reference evidence="2 3" key="1">
    <citation type="journal article" date="2019" name="Commun. Biol.">
        <title>The bagworm genome reveals a unique fibroin gene that provides high tensile strength.</title>
        <authorList>
            <person name="Kono N."/>
            <person name="Nakamura H."/>
            <person name="Ohtoshi R."/>
            <person name="Tomita M."/>
            <person name="Numata K."/>
            <person name="Arakawa K."/>
        </authorList>
    </citation>
    <scope>NUCLEOTIDE SEQUENCE [LARGE SCALE GENOMIC DNA]</scope>
</reference>
<comment type="caution">
    <text evidence="2">The sequence shown here is derived from an EMBL/GenBank/DDBJ whole genome shotgun (WGS) entry which is preliminary data.</text>
</comment>
<sequence>MYDINKWNDYGEEENTLKPERIMKNETSINKERLGFKNTRFKLSTRKIFCGCKSNCVAIVSNEVYHGEEEEETHGKEEIPIPIHLQKKR</sequence>
<proteinExistence type="predicted"/>
<evidence type="ECO:0000313" key="2">
    <source>
        <dbReference type="EMBL" id="GBP75110.1"/>
    </source>
</evidence>
<name>A0A4C1YJ86_EUMVA</name>
<organism evidence="2 3">
    <name type="scientific">Eumeta variegata</name>
    <name type="common">Bagworm moth</name>
    <name type="synonym">Eumeta japonica</name>
    <dbReference type="NCBI Taxonomy" id="151549"/>
    <lineage>
        <taxon>Eukaryota</taxon>
        <taxon>Metazoa</taxon>
        <taxon>Ecdysozoa</taxon>
        <taxon>Arthropoda</taxon>
        <taxon>Hexapoda</taxon>
        <taxon>Insecta</taxon>
        <taxon>Pterygota</taxon>
        <taxon>Neoptera</taxon>
        <taxon>Endopterygota</taxon>
        <taxon>Lepidoptera</taxon>
        <taxon>Glossata</taxon>
        <taxon>Ditrysia</taxon>
        <taxon>Tineoidea</taxon>
        <taxon>Psychidae</taxon>
        <taxon>Oiketicinae</taxon>
        <taxon>Eumeta</taxon>
    </lineage>
</organism>